<feature type="signal peptide" evidence="1">
    <location>
        <begin position="1"/>
        <end position="22"/>
    </location>
</feature>
<reference evidence="3 4" key="1">
    <citation type="submission" date="2023-01" db="EMBL/GenBank/DDBJ databases">
        <title>Complete genome sequence of Marinomonas pontica strain 200518_36.</title>
        <authorList>
            <person name="Ueki S."/>
            <person name="Gajardo G."/>
            <person name="Maruyama F."/>
        </authorList>
    </citation>
    <scope>NUCLEOTIDE SEQUENCE [LARGE SCALE GENOMIC DNA]</scope>
    <source>
        <strain evidence="3 4">200518_36</strain>
    </source>
</reference>
<dbReference type="InterPro" id="IPR028082">
    <property type="entry name" value="Peripla_BP_I"/>
</dbReference>
<dbReference type="RefSeq" id="WP_265728206.1">
    <property type="nucleotide sequence ID" value="NZ_AP027271.1"/>
</dbReference>
<dbReference type="PROSITE" id="PS51257">
    <property type="entry name" value="PROKAR_LIPOPROTEIN"/>
    <property type="match status" value="1"/>
</dbReference>
<evidence type="ECO:0000259" key="2">
    <source>
        <dbReference type="Pfam" id="PF13407"/>
    </source>
</evidence>
<feature type="domain" description="Periplasmic binding protein" evidence="2">
    <location>
        <begin position="152"/>
        <end position="316"/>
    </location>
</feature>
<dbReference type="EMBL" id="AP027271">
    <property type="protein sequence ID" value="BDX04318.1"/>
    <property type="molecule type" value="Genomic_DNA"/>
</dbReference>
<dbReference type="Pfam" id="PF13407">
    <property type="entry name" value="Peripla_BP_4"/>
    <property type="match status" value="1"/>
</dbReference>
<keyword evidence="4" id="KW-1185">Reference proteome</keyword>
<gene>
    <name evidence="3" type="primary">luxP</name>
    <name evidence="3" type="ORF">MACH16_30660</name>
</gene>
<accession>A0ABM8FIT3</accession>
<name>A0ABM8FIT3_9GAMM</name>
<evidence type="ECO:0000313" key="3">
    <source>
        <dbReference type="EMBL" id="BDX04318.1"/>
    </source>
</evidence>
<dbReference type="InterPro" id="IPR025997">
    <property type="entry name" value="SBP_2_dom"/>
</dbReference>
<evidence type="ECO:0000313" key="4">
    <source>
        <dbReference type="Proteomes" id="UP001307608"/>
    </source>
</evidence>
<proteinExistence type="predicted"/>
<protein>
    <submittedName>
        <fullName evidence="3">ABC transporter substrate-binding protein</fullName>
    </submittedName>
</protein>
<dbReference type="Gene3D" id="3.40.50.2300">
    <property type="match status" value="2"/>
</dbReference>
<feature type="chain" id="PRO_5046850842" evidence="1">
    <location>
        <begin position="23"/>
        <end position="366"/>
    </location>
</feature>
<dbReference type="SUPFAM" id="SSF53822">
    <property type="entry name" value="Periplasmic binding protein-like I"/>
    <property type="match status" value="1"/>
</dbReference>
<keyword evidence="1" id="KW-0732">Signal</keyword>
<organism evidence="3 4">
    <name type="scientific">Marinomonas pontica</name>
    <dbReference type="NCBI Taxonomy" id="264739"/>
    <lineage>
        <taxon>Bacteria</taxon>
        <taxon>Pseudomonadati</taxon>
        <taxon>Pseudomonadota</taxon>
        <taxon>Gammaproteobacteria</taxon>
        <taxon>Oceanospirillales</taxon>
        <taxon>Oceanospirillaceae</taxon>
        <taxon>Marinomonas</taxon>
    </lineage>
</organism>
<evidence type="ECO:0000256" key="1">
    <source>
        <dbReference type="SAM" id="SignalP"/>
    </source>
</evidence>
<sequence length="366" mass="41733">MGRLCIFVVLMLLGCTALTARAANMALDLMDSHDYYQAIPRQGPLSEQFTTIINSPPNPIRVAQKRAVRIALMLFGDENTIENKSLQMALRKRMRELGIDYRLDIYLDDANDNSDLSAYLKIASTPPDYIVMTKLGFVQRRFLEHFLRTSKAKVILYDFATPLRHWMNHPPLMYIGFDQKKAAKMLASYLDRQLPSDTTISALVLPQGYLSYTRCDLFLDEMLKYKRRISRVRVVADDKKHAYEAARVFLNESPTDFIFSCSQNISEGVVAALEERSIKDTQTNAWGLSSNGIADLLNHKVRVNVLFMQDNLSIAVAEAIKLDLEGKNMPNLYVAHSTLMPAELDSDSLRLMVQQAYQYSVELWQQ</sequence>
<dbReference type="Proteomes" id="UP001307608">
    <property type="component" value="Chromosome"/>
</dbReference>